<proteinExistence type="predicted"/>
<feature type="compositionally biased region" description="Acidic residues" evidence="1">
    <location>
        <begin position="51"/>
        <end position="73"/>
    </location>
</feature>
<dbReference type="AlphaFoldDB" id="A0A9N9SS42"/>
<dbReference type="InterPro" id="IPR009818">
    <property type="entry name" value="PAM2_motif"/>
</dbReference>
<protein>
    <submittedName>
        <fullName evidence="2">Uncharacterized protein</fullName>
    </submittedName>
</protein>
<organism evidence="2 3">
    <name type="scientific">Diabrotica balteata</name>
    <name type="common">Banded cucumber beetle</name>
    <dbReference type="NCBI Taxonomy" id="107213"/>
    <lineage>
        <taxon>Eukaryota</taxon>
        <taxon>Metazoa</taxon>
        <taxon>Ecdysozoa</taxon>
        <taxon>Arthropoda</taxon>
        <taxon>Hexapoda</taxon>
        <taxon>Insecta</taxon>
        <taxon>Pterygota</taxon>
        <taxon>Neoptera</taxon>
        <taxon>Endopterygota</taxon>
        <taxon>Coleoptera</taxon>
        <taxon>Polyphaga</taxon>
        <taxon>Cucujiformia</taxon>
        <taxon>Chrysomeloidea</taxon>
        <taxon>Chrysomelidae</taxon>
        <taxon>Galerucinae</taxon>
        <taxon>Diabroticina</taxon>
        <taxon>Diabroticites</taxon>
        <taxon>Diabrotica</taxon>
    </lineage>
</organism>
<dbReference type="Proteomes" id="UP001153709">
    <property type="component" value="Chromosome 10"/>
</dbReference>
<reference evidence="2" key="1">
    <citation type="submission" date="2022-01" db="EMBL/GenBank/DDBJ databases">
        <authorList>
            <person name="King R."/>
        </authorList>
    </citation>
    <scope>NUCLEOTIDE SEQUENCE</scope>
</reference>
<evidence type="ECO:0000313" key="2">
    <source>
        <dbReference type="EMBL" id="CAG9828333.1"/>
    </source>
</evidence>
<sequence>MHDGVLVPAPCPFNGPEETPVFGPPHYMGPHFNPHEAVIGPNYIRCRLIPEEPEPEPVPEPEPEPEQEPESELAPDYVRRPLNPNAPEFVPIQLSDIREGFRA</sequence>
<name>A0A9N9SS42_DIABA</name>
<evidence type="ECO:0000313" key="3">
    <source>
        <dbReference type="Proteomes" id="UP001153709"/>
    </source>
</evidence>
<gene>
    <name evidence="2" type="ORF">DIABBA_LOCUS2260</name>
</gene>
<dbReference type="Pfam" id="PF07145">
    <property type="entry name" value="PAM2"/>
    <property type="match status" value="1"/>
</dbReference>
<accession>A0A9N9SS42</accession>
<keyword evidence="3" id="KW-1185">Reference proteome</keyword>
<dbReference type="EMBL" id="OU898285">
    <property type="protein sequence ID" value="CAG9828333.1"/>
    <property type="molecule type" value="Genomic_DNA"/>
</dbReference>
<feature type="region of interest" description="Disordered" evidence="1">
    <location>
        <begin position="49"/>
        <end position="103"/>
    </location>
</feature>
<evidence type="ECO:0000256" key="1">
    <source>
        <dbReference type="SAM" id="MobiDB-lite"/>
    </source>
</evidence>